<evidence type="ECO:0000313" key="4">
    <source>
        <dbReference type="EMBL" id="MFC4353717.1"/>
    </source>
</evidence>
<proteinExistence type="predicted"/>
<dbReference type="Proteomes" id="UP001595733">
    <property type="component" value="Unassembled WGS sequence"/>
</dbReference>
<protein>
    <submittedName>
        <fullName evidence="4">Metallophosphoesterase</fullName>
    </submittedName>
</protein>
<name>A0ABV8UQZ7_9BACL</name>
<feature type="domain" description="Calcineurin-like phosphoesterase" evidence="3">
    <location>
        <begin position="44"/>
        <end position="204"/>
    </location>
</feature>
<evidence type="ECO:0000259" key="3">
    <source>
        <dbReference type="Pfam" id="PF00149"/>
    </source>
</evidence>
<keyword evidence="2" id="KW-0378">Hydrolase</keyword>
<gene>
    <name evidence="4" type="ORF">ACFO0S_01390</name>
</gene>
<dbReference type="InterPro" id="IPR051158">
    <property type="entry name" value="Metallophosphoesterase_sf"/>
</dbReference>
<dbReference type="RefSeq" id="WP_378139391.1">
    <property type="nucleotide sequence ID" value="NZ_JBHSEF010000009.1"/>
</dbReference>
<dbReference type="Pfam" id="PF00149">
    <property type="entry name" value="Metallophos"/>
    <property type="match status" value="1"/>
</dbReference>
<dbReference type="SUPFAM" id="SSF56300">
    <property type="entry name" value="Metallo-dependent phosphatases"/>
    <property type="match status" value="1"/>
</dbReference>
<dbReference type="PANTHER" id="PTHR31302">
    <property type="entry name" value="TRANSMEMBRANE PROTEIN WITH METALLOPHOSPHOESTERASE DOMAIN-RELATED"/>
    <property type="match status" value="1"/>
</dbReference>
<dbReference type="PANTHER" id="PTHR31302:SF31">
    <property type="entry name" value="PHOSPHODIESTERASE YAEI"/>
    <property type="match status" value="1"/>
</dbReference>
<reference evidence="5" key="1">
    <citation type="journal article" date="2019" name="Int. J. Syst. Evol. Microbiol.">
        <title>The Global Catalogue of Microorganisms (GCM) 10K type strain sequencing project: providing services to taxonomists for standard genome sequencing and annotation.</title>
        <authorList>
            <consortium name="The Broad Institute Genomics Platform"/>
            <consortium name="The Broad Institute Genome Sequencing Center for Infectious Disease"/>
            <person name="Wu L."/>
            <person name="Ma J."/>
        </authorList>
    </citation>
    <scope>NUCLEOTIDE SEQUENCE [LARGE SCALE GENOMIC DNA]</scope>
    <source>
        <strain evidence="5">CCUG 50353</strain>
    </source>
</reference>
<evidence type="ECO:0000256" key="1">
    <source>
        <dbReference type="ARBA" id="ARBA00022723"/>
    </source>
</evidence>
<keyword evidence="5" id="KW-1185">Reference proteome</keyword>
<organism evidence="4 5">
    <name type="scientific">Chryseomicrobium palamuruense</name>
    <dbReference type="NCBI Taxonomy" id="682973"/>
    <lineage>
        <taxon>Bacteria</taxon>
        <taxon>Bacillati</taxon>
        <taxon>Bacillota</taxon>
        <taxon>Bacilli</taxon>
        <taxon>Bacillales</taxon>
        <taxon>Caryophanaceae</taxon>
        <taxon>Chryseomicrobium</taxon>
    </lineage>
</organism>
<dbReference type="Gene3D" id="3.60.21.10">
    <property type="match status" value="1"/>
</dbReference>
<sequence length="266" mass="29149">MKKLLLVLFVIMAGAGWLYWGNITPVVTTHNVQLDDLPNEFSGLKIIQLSDLHDAEFGEGQANLIQAVTDRAPDLIFLTGDMIDSNRYDLEQSLALVRGLQQVAPMYYVTGNHEIATKEVEYIKAELSGLGVTVLSNESAQFTKGNVSLEIFGIEDPLDGVPVHHALEQHPREGAVRLTLSHRPEVFEEYVTAGEQLVFTGHAHGGQIRLWGIDGVIAPGQGFFPAYTSGVYEEAGTQMIVSRGLGNSVFPLRVGNRPEIVEVILE</sequence>
<dbReference type="EMBL" id="JBHSEF010000009">
    <property type="protein sequence ID" value="MFC4353717.1"/>
    <property type="molecule type" value="Genomic_DNA"/>
</dbReference>
<keyword evidence="1" id="KW-0479">Metal-binding</keyword>
<evidence type="ECO:0000256" key="2">
    <source>
        <dbReference type="ARBA" id="ARBA00022801"/>
    </source>
</evidence>
<evidence type="ECO:0000313" key="5">
    <source>
        <dbReference type="Proteomes" id="UP001595733"/>
    </source>
</evidence>
<dbReference type="InterPro" id="IPR029052">
    <property type="entry name" value="Metallo-depent_PP-like"/>
</dbReference>
<dbReference type="InterPro" id="IPR004843">
    <property type="entry name" value="Calcineurin-like_PHP"/>
</dbReference>
<accession>A0ABV8UQZ7</accession>
<comment type="caution">
    <text evidence="4">The sequence shown here is derived from an EMBL/GenBank/DDBJ whole genome shotgun (WGS) entry which is preliminary data.</text>
</comment>